<comment type="caution">
    <text evidence="17">The sequence shown here is derived from an EMBL/GenBank/DDBJ whole genome shotgun (WGS) entry which is preliminary data.</text>
</comment>
<dbReference type="AlphaFoldDB" id="A0A084SG17"/>
<feature type="domain" description="Histidine kinase" evidence="14">
    <location>
        <begin position="199"/>
        <end position="408"/>
    </location>
</feature>
<sequence length="550" mass="58988">MNPELEKVHAVFLTETEEQLVSLEQELLALEASPGPETLRAVFRTVHTLKGGTAVMGYSAAVELAHTLEELLTRLEAGVLVLHSGLGTLLLQSVDALRELVGLRPVTEPDLRLPASDVHGLLASTVAASRPVSSGPAQAGAEWHGPTSAEPAEPAPSRERTLRVGLDRLDRMLDLTGEIAIARGRLTPMLAQAHRYTPEQLLEAHREADGLYLDLQELVMKVRMVPVGRTFQPFTRTVRDLCLATGKRVRLEMSGQEVEVDTTVTELIRDPLTHLIRNAMDHGMETPEVREAQGKEPTGTLALRAFHEAGSIVIQVSEDGAGLDRARILARARARGLVGPEEVPEDDALFQVIFEPGFSTAERVTELSGRGVGMDVVKRNVELLRGTICVDTTPGKGTTFSLRLPLTLSIIEGFSVGTGEETYVIPLEHVVECVELPPGESRPGRTGIFNLRGEPLPYLRLREHFSLGGESPPRESIVVIGHGRGLAGLAVDTLLGQGQTVIKPLGKPCQGLPGLAGSTLLGDGRVALILDVPALLQQALKAVPPAAAVA</sequence>
<keyword evidence="4" id="KW-0145">Chemotaxis</keyword>
<dbReference type="FunFam" id="3.30.565.10:FF:000016">
    <property type="entry name" value="Chemotaxis protein CheA, putative"/>
    <property type="match status" value="1"/>
</dbReference>
<evidence type="ECO:0000256" key="1">
    <source>
        <dbReference type="ARBA" id="ARBA00000085"/>
    </source>
</evidence>
<dbReference type="Gene3D" id="2.30.30.40">
    <property type="entry name" value="SH3 Domains"/>
    <property type="match status" value="1"/>
</dbReference>
<evidence type="ECO:0000256" key="5">
    <source>
        <dbReference type="ARBA" id="ARBA00022553"/>
    </source>
</evidence>
<dbReference type="InterPro" id="IPR004358">
    <property type="entry name" value="Sig_transdc_His_kin-like_C"/>
</dbReference>
<dbReference type="SMART" id="SM00387">
    <property type="entry name" value="HATPase_c"/>
    <property type="match status" value="1"/>
</dbReference>
<keyword evidence="10" id="KW-0902">Two-component regulatory system</keyword>
<dbReference type="GO" id="GO:0005737">
    <property type="term" value="C:cytoplasm"/>
    <property type="evidence" value="ECO:0007669"/>
    <property type="project" value="InterPro"/>
</dbReference>
<dbReference type="InterPro" id="IPR037006">
    <property type="entry name" value="CheA-like_homodim_sf"/>
</dbReference>
<dbReference type="InterPro" id="IPR003594">
    <property type="entry name" value="HATPase_dom"/>
</dbReference>
<evidence type="ECO:0000313" key="17">
    <source>
        <dbReference type="EMBL" id="KFA87402.1"/>
    </source>
</evidence>
<dbReference type="InterPro" id="IPR008207">
    <property type="entry name" value="Sig_transdc_His_kin_Hpt_dom"/>
</dbReference>
<evidence type="ECO:0000256" key="12">
    <source>
        <dbReference type="PROSITE-ProRule" id="PRU00110"/>
    </source>
</evidence>
<protein>
    <recommendedName>
        <fullName evidence="3">Chemotaxis protein CheA</fullName>
        <ecNumber evidence="2">2.7.13.3</ecNumber>
    </recommendedName>
</protein>
<dbReference type="SUPFAM" id="SSF50341">
    <property type="entry name" value="CheW-like"/>
    <property type="match status" value="1"/>
</dbReference>
<feature type="modified residue" description="Phosphohistidine" evidence="12">
    <location>
        <position position="47"/>
    </location>
</feature>
<feature type="domain" description="HPt" evidence="16">
    <location>
        <begin position="1"/>
        <end position="104"/>
    </location>
</feature>
<dbReference type="Gene3D" id="1.10.287.560">
    <property type="entry name" value="Histidine kinase CheA-like, homodimeric domain"/>
    <property type="match status" value="1"/>
</dbReference>
<evidence type="ECO:0000256" key="4">
    <source>
        <dbReference type="ARBA" id="ARBA00022500"/>
    </source>
</evidence>
<dbReference type="GO" id="GO:0000155">
    <property type="term" value="F:phosphorelay sensor kinase activity"/>
    <property type="evidence" value="ECO:0007669"/>
    <property type="project" value="InterPro"/>
</dbReference>
<dbReference type="Pfam" id="PF01627">
    <property type="entry name" value="Hpt"/>
    <property type="match status" value="1"/>
</dbReference>
<evidence type="ECO:0000256" key="10">
    <source>
        <dbReference type="ARBA" id="ARBA00023012"/>
    </source>
</evidence>
<dbReference type="SMART" id="SM01231">
    <property type="entry name" value="H-kinase_dim"/>
    <property type="match status" value="1"/>
</dbReference>
<dbReference type="PROSITE" id="PS50851">
    <property type="entry name" value="CHEW"/>
    <property type="match status" value="1"/>
</dbReference>
<proteinExistence type="predicted"/>
<gene>
    <name evidence="17" type="ORF">Q664_47820</name>
</gene>
<dbReference type="InterPro" id="IPR036641">
    <property type="entry name" value="HPT_dom_sf"/>
</dbReference>
<dbReference type="Pfam" id="PF02518">
    <property type="entry name" value="HATPase_c"/>
    <property type="match status" value="1"/>
</dbReference>
<feature type="domain" description="CheW-like" evidence="15">
    <location>
        <begin position="410"/>
        <end position="541"/>
    </location>
</feature>
<name>A0A084SG17_9BACT</name>
<dbReference type="SMART" id="SM00260">
    <property type="entry name" value="CheW"/>
    <property type="match status" value="1"/>
</dbReference>
<reference evidence="17 18" key="1">
    <citation type="submission" date="2014-07" db="EMBL/GenBank/DDBJ databases">
        <title>Draft Genome Sequence of Gephyronic Acid Producer, Cystobacter violaceus Strain Cb vi76.</title>
        <authorList>
            <person name="Stevens D.C."/>
            <person name="Young J."/>
            <person name="Carmichael R."/>
            <person name="Tan J."/>
            <person name="Taylor R.E."/>
        </authorList>
    </citation>
    <scope>NUCLEOTIDE SEQUENCE [LARGE SCALE GENOMIC DNA]</scope>
    <source>
        <strain evidence="17 18">Cb vi76</strain>
    </source>
</reference>
<dbReference type="CDD" id="cd00731">
    <property type="entry name" value="CheA_reg"/>
    <property type="match status" value="1"/>
</dbReference>
<dbReference type="Gene3D" id="1.20.120.160">
    <property type="entry name" value="HPT domain"/>
    <property type="match status" value="1"/>
</dbReference>
<dbReference type="Pfam" id="PF01584">
    <property type="entry name" value="CheW"/>
    <property type="match status" value="1"/>
</dbReference>
<accession>A0A084SG17</accession>
<dbReference type="InterPro" id="IPR036890">
    <property type="entry name" value="HATPase_C_sf"/>
</dbReference>
<feature type="region of interest" description="Disordered" evidence="13">
    <location>
        <begin position="129"/>
        <end position="159"/>
    </location>
</feature>
<evidence type="ECO:0000259" key="14">
    <source>
        <dbReference type="PROSITE" id="PS50109"/>
    </source>
</evidence>
<dbReference type="GO" id="GO:0006935">
    <property type="term" value="P:chemotaxis"/>
    <property type="evidence" value="ECO:0007669"/>
    <property type="project" value="UniProtKB-KW"/>
</dbReference>
<dbReference type="SUPFAM" id="SSF47226">
    <property type="entry name" value="Histidine-containing phosphotransfer domain, HPT domain"/>
    <property type="match status" value="1"/>
</dbReference>
<dbReference type="PRINTS" id="PR00344">
    <property type="entry name" value="BCTRLSENSOR"/>
</dbReference>
<dbReference type="InterPro" id="IPR036097">
    <property type="entry name" value="HisK_dim/P_sf"/>
</dbReference>
<evidence type="ECO:0000313" key="18">
    <source>
        <dbReference type="Proteomes" id="UP000028547"/>
    </source>
</evidence>
<evidence type="ECO:0000256" key="11">
    <source>
        <dbReference type="ARBA" id="ARBA00035100"/>
    </source>
</evidence>
<keyword evidence="5 12" id="KW-0597">Phosphoprotein</keyword>
<comment type="catalytic activity">
    <reaction evidence="1">
        <text>ATP + protein L-histidine = ADP + protein N-phospho-L-histidine.</text>
        <dbReference type="EC" id="2.7.13.3"/>
    </reaction>
</comment>
<evidence type="ECO:0000256" key="13">
    <source>
        <dbReference type="SAM" id="MobiDB-lite"/>
    </source>
</evidence>
<dbReference type="RefSeq" id="WP_043412333.1">
    <property type="nucleotide sequence ID" value="NZ_JPMI01000378.1"/>
</dbReference>
<dbReference type="PANTHER" id="PTHR43395">
    <property type="entry name" value="SENSOR HISTIDINE KINASE CHEA"/>
    <property type="match status" value="1"/>
</dbReference>
<dbReference type="CDD" id="cd00088">
    <property type="entry name" value="HPT"/>
    <property type="match status" value="1"/>
</dbReference>
<comment type="function">
    <text evidence="11">Involved in the transmission of sensory signals from the chemoreceptors to the flagellar motors. CheA is autophosphorylated; it can transfer its phosphate group to either CheB or CheY.</text>
</comment>
<dbReference type="Proteomes" id="UP000028547">
    <property type="component" value="Unassembled WGS sequence"/>
</dbReference>
<dbReference type="Gene3D" id="3.30.565.10">
    <property type="entry name" value="Histidine kinase-like ATPase, C-terminal domain"/>
    <property type="match status" value="1"/>
</dbReference>
<dbReference type="PANTHER" id="PTHR43395:SF10">
    <property type="entry name" value="CHEMOTAXIS PROTEIN CHEA"/>
    <property type="match status" value="1"/>
</dbReference>
<dbReference type="EMBL" id="JPMI01000378">
    <property type="protein sequence ID" value="KFA87402.1"/>
    <property type="molecule type" value="Genomic_DNA"/>
</dbReference>
<evidence type="ECO:0000256" key="7">
    <source>
        <dbReference type="ARBA" id="ARBA00022741"/>
    </source>
</evidence>
<dbReference type="EC" id="2.7.13.3" evidence="2"/>
<keyword evidence="8" id="KW-0418">Kinase</keyword>
<dbReference type="InterPro" id="IPR036061">
    <property type="entry name" value="CheW-like_dom_sf"/>
</dbReference>
<evidence type="ECO:0000256" key="2">
    <source>
        <dbReference type="ARBA" id="ARBA00012438"/>
    </source>
</evidence>
<evidence type="ECO:0000259" key="16">
    <source>
        <dbReference type="PROSITE" id="PS50894"/>
    </source>
</evidence>
<dbReference type="PROSITE" id="PS50109">
    <property type="entry name" value="HIS_KIN"/>
    <property type="match status" value="1"/>
</dbReference>
<evidence type="ECO:0000259" key="15">
    <source>
        <dbReference type="PROSITE" id="PS50851"/>
    </source>
</evidence>
<dbReference type="InterPro" id="IPR004105">
    <property type="entry name" value="CheA-like_dim"/>
</dbReference>
<evidence type="ECO:0000256" key="8">
    <source>
        <dbReference type="ARBA" id="ARBA00022777"/>
    </source>
</evidence>
<dbReference type="SUPFAM" id="SSF47384">
    <property type="entry name" value="Homodimeric domain of signal transducing histidine kinase"/>
    <property type="match status" value="1"/>
</dbReference>
<evidence type="ECO:0000256" key="9">
    <source>
        <dbReference type="ARBA" id="ARBA00022840"/>
    </source>
</evidence>
<dbReference type="PROSITE" id="PS50894">
    <property type="entry name" value="HPT"/>
    <property type="match status" value="1"/>
</dbReference>
<dbReference type="InterPro" id="IPR051315">
    <property type="entry name" value="Bact_Chemotaxis_CheA"/>
</dbReference>
<dbReference type="InterPro" id="IPR005467">
    <property type="entry name" value="His_kinase_dom"/>
</dbReference>
<dbReference type="InterPro" id="IPR002545">
    <property type="entry name" value="CheW-lke_dom"/>
</dbReference>
<keyword evidence="9" id="KW-0067">ATP-binding</keyword>
<keyword evidence="6" id="KW-0808">Transferase</keyword>
<organism evidence="17 18">
    <name type="scientific">Archangium violaceum Cb vi76</name>
    <dbReference type="NCBI Taxonomy" id="1406225"/>
    <lineage>
        <taxon>Bacteria</taxon>
        <taxon>Pseudomonadati</taxon>
        <taxon>Myxococcota</taxon>
        <taxon>Myxococcia</taxon>
        <taxon>Myxococcales</taxon>
        <taxon>Cystobacterineae</taxon>
        <taxon>Archangiaceae</taxon>
        <taxon>Archangium</taxon>
    </lineage>
</organism>
<dbReference type="GO" id="GO:0005524">
    <property type="term" value="F:ATP binding"/>
    <property type="evidence" value="ECO:0007669"/>
    <property type="project" value="UniProtKB-KW"/>
</dbReference>
<evidence type="ECO:0000256" key="6">
    <source>
        <dbReference type="ARBA" id="ARBA00022679"/>
    </source>
</evidence>
<keyword evidence="7" id="KW-0547">Nucleotide-binding</keyword>
<evidence type="ECO:0000256" key="3">
    <source>
        <dbReference type="ARBA" id="ARBA00021495"/>
    </source>
</evidence>
<dbReference type="SMART" id="SM00073">
    <property type="entry name" value="HPT"/>
    <property type="match status" value="1"/>
</dbReference>
<dbReference type="Pfam" id="PF02895">
    <property type="entry name" value="H-kinase_dim"/>
    <property type="match status" value="1"/>
</dbReference>
<dbReference type="SUPFAM" id="SSF55874">
    <property type="entry name" value="ATPase domain of HSP90 chaperone/DNA topoisomerase II/histidine kinase"/>
    <property type="match status" value="1"/>
</dbReference>